<geneLocation type="plasmid" evidence="1 2">
    <name>P1</name>
</geneLocation>
<proteinExistence type="predicted"/>
<dbReference type="EMBL" id="CP002192">
    <property type="protein sequence ID" value="AFD26971.1"/>
    <property type="molecule type" value="Genomic_DNA"/>
</dbReference>
<reference evidence="1 2" key="1">
    <citation type="journal article" date="2012" name="PLoS ONE">
        <title>Genome sequence and transcriptome analysis of the radioresistant bacterium Deinococcus gobiensis: insights into the extreme environmental adaptations.</title>
        <authorList>
            <person name="Yuan M."/>
            <person name="Chen M."/>
            <person name="Zhang W."/>
            <person name="Lu W."/>
            <person name="Wang J."/>
            <person name="Yang M."/>
            <person name="Zhao P."/>
            <person name="Tang R."/>
            <person name="Li X."/>
            <person name="Hao Y."/>
            <person name="Zhou Z."/>
            <person name="Zhan Y."/>
            <person name="Yu H."/>
            <person name="Teng C."/>
            <person name="Yan Y."/>
            <person name="Ping S."/>
            <person name="Wang Y."/>
            <person name="Lin M."/>
        </authorList>
    </citation>
    <scope>NUCLEOTIDE SEQUENCE [LARGE SCALE GENOMIC DNA]</scope>
    <source>
        <strain evidence="2">DSM 21396 / JCM 16679 / CGMCC 1.7299 / I-0</strain>
        <plasmid evidence="1">P1</plasmid>
    </source>
</reference>
<evidence type="ECO:0000313" key="1">
    <source>
        <dbReference type="EMBL" id="AFD26971.1"/>
    </source>
</evidence>
<dbReference type="KEGG" id="dgo:DGo_PA0085"/>
<protein>
    <submittedName>
        <fullName evidence="1">Uncharacterized protein</fullName>
    </submittedName>
</protein>
<evidence type="ECO:0000313" key="2">
    <source>
        <dbReference type="Proteomes" id="UP000007575"/>
    </source>
</evidence>
<dbReference type="HOGENOM" id="CLU_1370214_0_0_0"/>
<keyword evidence="1" id="KW-0614">Plasmid</keyword>
<dbReference type="AlphaFoldDB" id="H8H0V2"/>
<sequence length="199" mass="21945">MESHTRGRALSLPEELKRLGAPSRLVGAPPFAEVYQAELRRLEAVAASLLGTAPAGAAPDTSPFGGAEGQVPEPLGRYRAGLTWSYCSHGLILHAPGLWEEFVRSHFLPLAWPELEEATDYELWSAVMPELSGLRVTVDTYVRQRWFAGEHGQQAAEVLAYRLSRDGAFSEVIPTNSFESLYLYCRSRFRSRVPAGRGA</sequence>
<dbReference type="Proteomes" id="UP000007575">
    <property type="component" value="Plasmid P1"/>
</dbReference>
<dbReference type="RefSeq" id="WP_014695489.1">
    <property type="nucleotide sequence ID" value="NC_017805.1"/>
</dbReference>
<dbReference type="PATRIC" id="fig|745776.4.peg.3123"/>
<keyword evidence="2" id="KW-1185">Reference proteome</keyword>
<accession>H8H0V2</accession>
<gene>
    <name evidence="1" type="ordered locus">DGo_PA0085</name>
</gene>
<name>H8H0V2_DEIGI</name>
<organism evidence="1 2">
    <name type="scientific">Deinococcus gobiensis (strain DSM 21396 / JCM 16679 / CGMCC 1.7299 / I-0)</name>
    <dbReference type="NCBI Taxonomy" id="745776"/>
    <lineage>
        <taxon>Bacteria</taxon>
        <taxon>Thermotogati</taxon>
        <taxon>Deinococcota</taxon>
        <taxon>Deinococci</taxon>
        <taxon>Deinococcales</taxon>
        <taxon>Deinococcaceae</taxon>
        <taxon>Deinococcus</taxon>
    </lineage>
</organism>